<accession>A0A8S5RPZ7</accession>
<sequence>MFTLRKITQSGIEMNFDLGNAYTLVVKERSLEDFNKEMKDHPFYNDIYAFIIYKDDVLPLYKNQKNYIVSENGTTYSNLTYK</sequence>
<evidence type="ECO:0000313" key="1">
    <source>
        <dbReference type="EMBL" id="DAE33157.1"/>
    </source>
</evidence>
<dbReference type="EMBL" id="BK059132">
    <property type="protein sequence ID" value="DAE33157.1"/>
    <property type="molecule type" value="Genomic_DNA"/>
</dbReference>
<protein>
    <submittedName>
        <fullName evidence="1">Uncharacterized protein</fullName>
    </submittedName>
</protein>
<reference evidence="1" key="1">
    <citation type="journal article" date="2021" name="Proc. Natl. Acad. Sci. U.S.A.">
        <title>A Catalog of Tens of Thousands of Viruses from Human Metagenomes Reveals Hidden Associations with Chronic Diseases.</title>
        <authorList>
            <person name="Tisza M.J."/>
            <person name="Buck C.B."/>
        </authorList>
    </citation>
    <scope>NUCLEOTIDE SEQUENCE</scope>
    <source>
        <strain evidence="1">Ctrcb4</strain>
    </source>
</reference>
<name>A0A8S5RPZ7_9VIRU</name>
<proteinExistence type="predicted"/>
<organism evidence="1">
    <name type="scientific">virus sp. ctrcb4</name>
    <dbReference type="NCBI Taxonomy" id="2825824"/>
    <lineage>
        <taxon>Viruses</taxon>
    </lineage>
</organism>